<dbReference type="PROSITE" id="PS50294">
    <property type="entry name" value="WD_REPEATS_REGION"/>
    <property type="match status" value="1"/>
</dbReference>
<reference evidence="7 8" key="1">
    <citation type="submission" date="2016-02" db="EMBL/GenBank/DDBJ databases">
        <title>Comparative genomic and transcriptomic foundation for Pichia pastoris.</title>
        <authorList>
            <person name="Love K.R."/>
            <person name="Shah K.A."/>
            <person name="Whittaker C.A."/>
            <person name="Wu J."/>
            <person name="Bartlett M.C."/>
            <person name="Ma D."/>
            <person name="Leeson R.L."/>
            <person name="Priest M."/>
            <person name="Young S.K."/>
            <person name="Love J.C."/>
        </authorList>
    </citation>
    <scope>NUCLEOTIDE SEQUENCE [LARGE SCALE GENOMIC DNA]</scope>
    <source>
        <strain evidence="7 8">ATCC 28485</strain>
    </source>
</reference>
<dbReference type="PANTHER" id="PTHR19865:SF0">
    <property type="entry name" value="U3 SMALL NUCLEOLAR RNA-INTERACTING PROTEIN 2"/>
    <property type="match status" value="1"/>
</dbReference>
<dbReference type="SUPFAM" id="SSF50978">
    <property type="entry name" value="WD40 repeat-like"/>
    <property type="match status" value="1"/>
</dbReference>
<dbReference type="Pfam" id="PF00400">
    <property type="entry name" value="WD40"/>
    <property type="match status" value="3"/>
</dbReference>
<evidence type="ECO:0000256" key="1">
    <source>
        <dbReference type="ARBA" id="ARBA00004123"/>
    </source>
</evidence>
<gene>
    <name evidence="7" type="primary">RRP9</name>
    <name evidence="7" type="ORF">ATY40_BA7500205</name>
</gene>
<dbReference type="PANTHER" id="PTHR19865">
    <property type="entry name" value="U3 SMALL NUCLEOLAR RNA INTERACTING PROTEIN 2"/>
    <property type="match status" value="1"/>
</dbReference>
<evidence type="ECO:0000313" key="7">
    <source>
        <dbReference type="EMBL" id="ANZ73841.1"/>
    </source>
</evidence>
<dbReference type="GO" id="GO:0034511">
    <property type="term" value="F:U3 snoRNA binding"/>
    <property type="evidence" value="ECO:0007669"/>
    <property type="project" value="InterPro"/>
</dbReference>
<evidence type="ECO:0000256" key="4">
    <source>
        <dbReference type="ARBA" id="ARBA00023242"/>
    </source>
</evidence>
<keyword evidence="4" id="KW-0539">Nucleus</keyword>
<keyword evidence="2 5" id="KW-0853">WD repeat</keyword>
<feature type="region of interest" description="Disordered" evidence="6">
    <location>
        <begin position="1"/>
        <end position="73"/>
    </location>
</feature>
<feature type="repeat" description="WD" evidence="5">
    <location>
        <begin position="202"/>
        <end position="243"/>
    </location>
</feature>
<dbReference type="PROSITE" id="PS50082">
    <property type="entry name" value="WD_REPEATS_2"/>
    <property type="match status" value="2"/>
</dbReference>
<dbReference type="SMART" id="SM00320">
    <property type="entry name" value="WD40"/>
    <property type="match status" value="5"/>
</dbReference>
<evidence type="ECO:0000256" key="2">
    <source>
        <dbReference type="ARBA" id="ARBA00022574"/>
    </source>
</evidence>
<dbReference type="Proteomes" id="UP000094565">
    <property type="component" value="Chromosome 1"/>
</dbReference>
<dbReference type="InterPro" id="IPR001680">
    <property type="entry name" value="WD40_rpt"/>
</dbReference>
<dbReference type="FunFam" id="2.130.10.10:FF:000644">
    <property type="entry name" value="Rrp9p"/>
    <property type="match status" value="1"/>
</dbReference>
<accession>A0A1B2J775</accession>
<evidence type="ECO:0000256" key="5">
    <source>
        <dbReference type="PROSITE-ProRule" id="PRU00221"/>
    </source>
</evidence>
<evidence type="ECO:0000256" key="3">
    <source>
        <dbReference type="ARBA" id="ARBA00022737"/>
    </source>
</evidence>
<organism evidence="7 8">
    <name type="scientific">Komagataella pastoris</name>
    <name type="common">Yeast</name>
    <name type="synonym">Pichia pastoris</name>
    <dbReference type="NCBI Taxonomy" id="4922"/>
    <lineage>
        <taxon>Eukaryota</taxon>
        <taxon>Fungi</taxon>
        <taxon>Dikarya</taxon>
        <taxon>Ascomycota</taxon>
        <taxon>Saccharomycotina</taxon>
        <taxon>Pichiomycetes</taxon>
        <taxon>Pichiales</taxon>
        <taxon>Pichiaceae</taxon>
        <taxon>Komagataella</taxon>
    </lineage>
</organism>
<dbReference type="GO" id="GO:0032040">
    <property type="term" value="C:small-subunit processome"/>
    <property type="evidence" value="ECO:0007669"/>
    <property type="project" value="TreeGrafter"/>
</dbReference>
<evidence type="ECO:0000313" key="8">
    <source>
        <dbReference type="Proteomes" id="UP000094565"/>
    </source>
</evidence>
<dbReference type="Gene3D" id="2.130.10.10">
    <property type="entry name" value="YVTN repeat-like/Quinoprotein amine dehydrogenase"/>
    <property type="match status" value="1"/>
</dbReference>
<proteinExistence type="predicted"/>
<comment type="subcellular location">
    <subcellularLocation>
        <location evidence="1">Nucleus</location>
    </subcellularLocation>
</comment>
<name>A0A1B2J775_PICPA</name>
<keyword evidence="8" id="KW-1185">Reference proteome</keyword>
<keyword evidence="3" id="KW-0677">Repeat</keyword>
<sequence length="528" mass="59985">MAKDPFLSDGSRKRKRTNPPTSNVNKTSRTQTKNQTERADEDITSESETENLSSEGEEKEEQYSESEDEGNFAETAADKRRRLAKQYLENLQAEQQNYEFDAQDLDNDILARRLQMDVNENKGILYKFIADKLLVRDCKPTISRVGSKGMTCVSVSYPFCYTTSKDMELSKWKIDDFNKKPQKMKYAKGGVKYRNLNKEQHLNGHCEEILTCSASSNGKYVVTGGRDQRLIVWSTEALSPLRVWEIRNRNGVIFSTVFRKQSDQLYAACGDLKVRTYGVAQMSQLETLYGHQDFVADISALSQERCVTVGSRDRTAMLWKIPEESKLTFRGGDSEEKKKKFKNLNSKESDKLDFYAEGSLDCISMVDESHFVTGSDNGNVSFWAINKKKPIFVVRQAHGLEPRIQSGDASGEINEQAAEFQVPKRNPYWVTAIHSLPLSDVFFTGSWNGTIRVWKINSTLRSFELLGELPNANGVVTKIDSCESNGKIRLLATLSKEHRLGRWIKTKGRNSLYSAVIDLQNLKRPKNS</sequence>
<protein>
    <submittedName>
        <fullName evidence="7">BA75_00205T0</fullName>
    </submittedName>
</protein>
<evidence type="ECO:0000256" key="6">
    <source>
        <dbReference type="SAM" id="MobiDB-lite"/>
    </source>
</evidence>
<dbReference type="InterPro" id="IPR015943">
    <property type="entry name" value="WD40/YVTN_repeat-like_dom_sf"/>
</dbReference>
<dbReference type="InterPro" id="IPR039241">
    <property type="entry name" value="Rrp9-like"/>
</dbReference>
<feature type="repeat" description="WD" evidence="5">
    <location>
        <begin position="288"/>
        <end position="329"/>
    </location>
</feature>
<dbReference type="AlphaFoldDB" id="A0A1B2J775"/>
<feature type="compositionally biased region" description="Polar residues" evidence="6">
    <location>
        <begin position="18"/>
        <end position="34"/>
    </location>
</feature>
<dbReference type="OrthoDB" id="189968at2759"/>
<dbReference type="InterPro" id="IPR036322">
    <property type="entry name" value="WD40_repeat_dom_sf"/>
</dbReference>
<feature type="compositionally biased region" description="Acidic residues" evidence="6">
    <location>
        <begin position="39"/>
        <end position="71"/>
    </location>
</feature>
<dbReference type="EMBL" id="CP014584">
    <property type="protein sequence ID" value="ANZ73841.1"/>
    <property type="molecule type" value="Genomic_DNA"/>
</dbReference>